<gene>
    <name evidence="3" type="primary">LOC106511308</name>
</gene>
<dbReference type="KEGG" id="alim:106511308"/>
<sequence>MSVLSFLRPFVTPRETSSNMPDRFQEEHVDQNEQADQAACTEDQADSPDFGDETDADQSEIETSPEPNSSTPSPEQAGPSSAVPSAPPPPQKRLRNKPPSQQPTPFERSLMDMMTATTPPPPPPPPPSAGVLLSKGRWGLVVDGVKMEVNVASPELGLLSRLLWPLG</sequence>
<evidence type="ECO:0000256" key="1">
    <source>
        <dbReference type="SAM" id="MobiDB-lite"/>
    </source>
</evidence>
<dbReference type="AlphaFoldDB" id="A0A2I4AJ62"/>
<proteinExistence type="predicted"/>
<dbReference type="InParanoid" id="A0A2I4AJ62"/>
<feature type="region of interest" description="Disordered" evidence="1">
    <location>
        <begin position="1"/>
        <end position="131"/>
    </location>
</feature>
<feature type="compositionally biased region" description="Low complexity" evidence="1">
    <location>
        <begin position="61"/>
        <end position="84"/>
    </location>
</feature>
<protein>
    <submittedName>
        <fullName evidence="3">Ethylene-responsive transcription factor ABI4</fullName>
    </submittedName>
</protein>
<reference evidence="3" key="1">
    <citation type="submission" date="2025-08" db="UniProtKB">
        <authorList>
            <consortium name="RefSeq"/>
        </authorList>
    </citation>
    <scope>IDENTIFICATION</scope>
</reference>
<feature type="compositionally biased region" description="Pro residues" evidence="1">
    <location>
        <begin position="118"/>
        <end position="128"/>
    </location>
</feature>
<dbReference type="Proteomes" id="UP000192220">
    <property type="component" value="Unplaced"/>
</dbReference>
<feature type="compositionally biased region" description="Acidic residues" evidence="1">
    <location>
        <begin position="43"/>
        <end position="60"/>
    </location>
</feature>
<dbReference type="RefSeq" id="XP_013855514.1">
    <property type="nucleotide sequence ID" value="XM_014000060.1"/>
</dbReference>
<evidence type="ECO:0000313" key="2">
    <source>
        <dbReference type="Proteomes" id="UP000192220"/>
    </source>
</evidence>
<name>A0A2I4AJ62_AUSLI</name>
<keyword evidence="2" id="KW-1185">Reference proteome</keyword>
<organism evidence="2 3">
    <name type="scientific">Austrofundulus limnaeus</name>
    <name type="common">Annual killifish</name>
    <dbReference type="NCBI Taxonomy" id="52670"/>
    <lineage>
        <taxon>Eukaryota</taxon>
        <taxon>Metazoa</taxon>
        <taxon>Chordata</taxon>
        <taxon>Craniata</taxon>
        <taxon>Vertebrata</taxon>
        <taxon>Euteleostomi</taxon>
        <taxon>Actinopterygii</taxon>
        <taxon>Neopterygii</taxon>
        <taxon>Teleostei</taxon>
        <taxon>Neoteleostei</taxon>
        <taxon>Acanthomorphata</taxon>
        <taxon>Ovalentaria</taxon>
        <taxon>Atherinomorphae</taxon>
        <taxon>Cyprinodontiformes</taxon>
        <taxon>Rivulidae</taxon>
        <taxon>Austrofundulus</taxon>
    </lineage>
</organism>
<evidence type="ECO:0000313" key="3">
    <source>
        <dbReference type="RefSeq" id="XP_013855514.1"/>
    </source>
</evidence>
<accession>A0A2I4AJ62</accession>